<reference evidence="3" key="1">
    <citation type="journal article" date="2021" name="Sci. Rep.">
        <title>Diploid genomic architecture of Nitzschia inconspicua, an elite biomass production diatom.</title>
        <authorList>
            <person name="Oliver A."/>
            <person name="Podell S."/>
            <person name="Pinowska A."/>
            <person name="Traller J.C."/>
            <person name="Smith S.R."/>
            <person name="McClure R."/>
            <person name="Beliaev A."/>
            <person name="Bohutskyi P."/>
            <person name="Hill E.A."/>
            <person name="Rabines A."/>
            <person name="Zheng H."/>
            <person name="Allen L.Z."/>
            <person name="Kuo A."/>
            <person name="Grigoriev I.V."/>
            <person name="Allen A.E."/>
            <person name="Hazlebeck D."/>
            <person name="Allen E.E."/>
        </authorList>
    </citation>
    <scope>NUCLEOTIDE SEQUENCE</scope>
    <source>
        <strain evidence="3">Hildebrandi</strain>
    </source>
</reference>
<evidence type="ECO:0000256" key="2">
    <source>
        <dbReference type="SAM" id="SignalP"/>
    </source>
</evidence>
<dbReference type="Proteomes" id="UP000693970">
    <property type="component" value="Unassembled WGS sequence"/>
</dbReference>
<protein>
    <submittedName>
        <fullName evidence="3">Uncharacterized protein</fullName>
    </submittedName>
</protein>
<evidence type="ECO:0000313" key="4">
    <source>
        <dbReference type="Proteomes" id="UP000693970"/>
    </source>
</evidence>
<organism evidence="3 4">
    <name type="scientific">Nitzschia inconspicua</name>
    <dbReference type="NCBI Taxonomy" id="303405"/>
    <lineage>
        <taxon>Eukaryota</taxon>
        <taxon>Sar</taxon>
        <taxon>Stramenopiles</taxon>
        <taxon>Ochrophyta</taxon>
        <taxon>Bacillariophyta</taxon>
        <taxon>Bacillariophyceae</taxon>
        <taxon>Bacillariophycidae</taxon>
        <taxon>Bacillariales</taxon>
        <taxon>Bacillariaceae</taxon>
        <taxon>Nitzschia</taxon>
    </lineage>
</organism>
<dbReference type="AlphaFoldDB" id="A0A9K3M0K4"/>
<evidence type="ECO:0000313" key="3">
    <source>
        <dbReference type="EMBL" id="KAG7371810.1"/>
    </source>
</evidence>
<dbReference type="EMBL" id="JAGRRH010000003">
    <property type="protein sequence ID" value="KAG7371810.1"/>
    <property type="molecule type" value="Genomic_DNA"/>
</dbReference>
<keyword evidence="2" id="KW-0732">Signal</keyword>
<keyword evidence="1" id="KW-0175">Coiled coil</keyword>
<keyword evidence="4" id="KW-1185">Reference proteome</keyword>
<sequence>MMNGPNAVPHMLFATALWLVLSIVAVPTISLSSITTEAFLYPLSVTRITSSSHSKAIHGPLSRGWTIYSSKDEEIARLEEQLKRLKEEKEAQEGLDASLQNGQVSVAATTSVAEEEEEEVSIDMFLSEGWKEKEAVESSGGGSGGTLTTLLGALALVVGIAVFSQVPIGQEDLSKYSAIKAPTEQIDLGDLNRARNSMGDL</sequence>
<gene>
    <name evidence="3" type="ORF">IV203_017952</name>
</gene>
<reference evidence="3" key="2">
    <citation type="submission" date="2021-04" db="EMBL/GenBank/DDBJ databases">
        <authorList>
            <person name="Podell S."/>
        </authorList>
    </citation>
    <scope>NUCLEOTIDE SEQUENCE</scope>
    <source>
        <strain evidence="3">Hildebrandi</strain>
    </source>
</reference>
<comment type="caution">
    <text evidence="3">The sequence shown here is derived from an EMBL/GenBank/DDBJ whole genome shotgun (WGS) entry which is preliminary data.</text>
</comment>
<accession>A0A9K3M0K4</accession>
<evidence type="ECO:0000256" key="1">
    <source>
        <dbReference type="SAM" id="Coils"/>
    </source>
</evidence>
<feature type="chain" id="PRO_5039932523" evidence="2">
    <location>
        <begin position="26"/>
        <end position="201"/>
    </location>
</feature>
<feature type="signal peptide" evidence="2">
    <location>
        <begin position="1"/>
        <end position="25"/>
    </location>
</feature>
<dbReference type="OrthoDB" id="49066at2759"/>
<proteinExistence type="predicted"/>
<feature type="coiled-coil region" evidence="1">
    <location>
        <begin position="68"/>
        <end position="95"/>
    </location>
</feature>
<name>A0A9K3M0K4_9STRA</name>